<dbReference type="OrthoDB" id="9778264at2"/>
<dbReference type="GO" id="GO:0045004">
    <property type="term" value="P:DNA replication proofreading"/>
    <property type="evidence" value="ECO:0007669"/>
    <property type="project" value="TreeGrafter"/>
</dbReference>
<dbReference type="AlphaFoldDB" id="A0A1H9DZF9"/>
<dbReference type="CDD" id="cd06134">
    <property type="entry name" value="RNaseT"/>
    <property type="match status" value="1"/>
</dbReference>
<organism evidence="7 8">
    <name type="scientific">Ectothiorhodospira magna</name>
    <dbReference type="NCBI Taxonomy" id="867345"/>
    <lineage>
        <taxon>Bacteria</taxon>
        <taxon>Pseudomonadati</taxon>
        <taxon>Pseudomonadota</taxon>
        <taxon>Gammaproteobacteria</taxon>
        <taxon>Chromatiales</taxon>
        <taxon>Ectothiorhodospiraceae</taxon>
        <taxon>Ectothiorhodospira</taxon>
    </lineage>
</organism>
<dbReference type="PANTHER" id="PTHR30231">
    <property type="entry name" value="DNA POLYMERASE III SUBUNIT EPSILON"/>
    <property type="match status" value="1"/>
</dbReference>
<feature type="domain" description="Exonuclease" evidence="6">
    <location>
        <begin position="18"/>
        <end position="203"/>
    </location>
</feature>
<feature type="site" description="Important for substrate binding and specificity" evidence="5">
    <location>
        <position position="146"/>
    </location>
</feature>
<name>A0A1H9DZF9_9GAMM</name>
<evidence type="ECO:0000256" key="2">
    <source>
        <dbReference type="ARBA" id="ARBA00022722"/>
    </source>
</evidence>
<dbReference type="SMART" id="SM00479">
    <property type="entry name" value="EXOIII"/>
    <property type="match status" value="1"/>
</dbReference>
<dbReference type="Pfam" id="PF00929">
    <property type="entry name" value="RNase_T"/>
    <property type="match status" value="1"/>
</dbReference>
<dbReference type="Proteomes" id="UP000199496">
    <property type="component" value="Unassembled WGS sequence"/>
</dbReference>
<dbReference type="NCBIfam" id="TIGR01298">
    <property type="entry name" value="RNaseT"/>
    <property type="match status" value="1"/>
</dbReference>
<dbReference type="InterPro" id="IPR005987">
    <property type="entry name" value="RNase_T"/>
</dbReference>
<evidence type="ECO:0000313" key="8">
    <source>
        <dbReference type="Proteomes" id="UP000199496"/>
    </source>
</evidence>
<keyword evidence="5" id="KW-0460">Magnesium</keyword>
<feature type="binding site" evidence="5">
    <location>
        <position position="23"/>
    </location>
    <ligand>
        <name>Mg(2+)</name>
        <dbReference type="ChEBI" id="CHEBI:18420"/>
        <label>1</label>
        <note>catalytic</note>
    </ligand>
</feature>
<dbReference type="HAMAP" id="MF_00157">
    <property type="entry name" value="RNase_T"/>
    <property type="match status" value="1"/>
</dbReference>
<feature type="active site" description="Proton donor/acceptor" evidence="5">
    <location>
        <position position="181"/>
    </location>
</feature>
<evidence type="ECO:0000256" key="4">
    <source>
        <dbReference type="ARBA" id="ARBA00022839"/>
    </source>
</evidence>
<comment type="caution">
    <text evidence="5">Lacks conserved residue(s) required for the propagation of feature annotation.</text>
</comment>
<dbReference type="InterPro" id="IPR036397">
    <property type="entry name" value="RNaseH_sf"/>
</dbReference>
<comment type="subunit">
    <text evidence="5">Homodimer.</text>
</comment>
<keyword evidence="1 5" id="KW-0819">tRNA processing</keyword>
<reference evidence="7 8" key="1">
    <citation type="submission" date="2016-10" db="EMBL/GenBank/DDBJ databases">
        <authorList>
            <person name="de Groot N.N."/>
        </authorList>
    </citation>
    <scope>NUCLEOTIDE SEQUENCE [LARGE SCALE GENOMIC DNA]</scope>
    <source>
        <strain evidence="7 8">B7-7</strain>
    </source>
</reference>
<feature type="binding site" evidence="5">
    <location>
        <position position="23"/>
    </location>
    <ligand>
        <name>Mg(2+)</name>
        <dbReference type="ChEBI" id="CHEBI:18420"/>
        <label>2</label>
        <note>catalytic</note>
    </ligand>
</feature>
<dbReference type="RefSeq" id="WP_090207658.1">
    <property type="nucleotide sequence ID" value="NZ_FOFO01000019.1"/>
</dbReference>
<keyword evidence="4 5" id="KW-0269">Exonuclease</keyword>
<keyword evidence="5" id="KW-0479">Metal-binding</keyword>
<feature type="site" description="Important for substrate binding and specificity" evidence="5">
    <location>
        <position position="124"/>
    </location>
</feature>
<dbReference type="GO" id="GO:0005829">
    <property type="term" value="C:cytosol"/>
    <property type="evidence" value="ECO:0007669"/>
    <property type="project" value="TreeGrafter"/>
</dbReference>
<feature type="site" description="Important for substrate binding and specificity" evidence="5">
    <location>
        <position position="29"/>
    </location>
</feature>
<feature type="binding site" evidence="5">
    <location>
        <position position="181"/>
    </location>
    <ligand>
        <name>Mg(2+)</name>
        <dbReference type="ChEBI" id="CHEBI:18420"/>
        <label>2</label>
        <note>catalytic</note>
    </ligand>
</feature>
<evidence type="ECO:0000313" key="7">
    <source>
        <dbReference type="EMBL" id="SEQ18880.1"/>
    </source>
</evidence>
<evidence type="ECO:0000256" key="5">
    <source>
        <dbReference type="HAMAP-Rule" id="MF_00157"/>
    </source>
</evidence>
<feature type="binding site" evidence="5">
    <location>
        <position position="186"/>
    </location>
    <ligand>
        <name>Mg(2+)</name>
        <dbReference type="ChEBI" id="CHEBI:18420"/>
        <label>2</label>
        <note>catalytic</note>
    </ligand>
</feature>
<comment type="function">
    <text evidence="5">Trims short 3' overhangs of a variety of RNA species, leaving a one or two nucleotide 3' overhang. Responsible for the end-turnover of tRNA: specifically removes the terminal AMP residue from uncharged tRNA (tRNA-C-C-A). Also appears to be involved in tRNA biosynthesis.</text>
</comment>
<dbReference type="GO" id="GO:0003676">
    <property type="term" value="F:nucleic acid binding"/>
    <property type="evidence" value="ECO:0007669"/>
    <property type="project" value="InterPro"/>
</dbReference>
<keyword evidence="3 5" id="KW-0378">Hydrolase</keyword>
<feature type="binding site" evidence="5">
    <location>
        <position position="25"/>
    </location>
    <ligand>
        <name>Mg(2+)</name>
        <dbReference type="ChEBI" id="CHEBI:18420"/>
        <label>2</label>
        <note>catalytic</note>
    </ligand>
</feature>
<dbReference type="EMBL" id="FOFO01000019">
    <property type="protein sequence ID" value="SEQ18880.1"/>
    <property type="molecule type" value="Genomic_DNA"/>
</dbReference>
<evidence type="ECO:0000259" key="6">
    <source>
        <dbReference type="SMART" id="SM00479"/>
    </source>
</evidence>
<accession>A0A1H9DZF9</accession>
<dbReference type="PANTHER" id="PTHR30231:SF2">
    <property type="entry name" value="RIBONUCLEASE T"/>
    <property type="match status" value="1"/>
</dbReference>
<dbReference type="SUPFAM" id="SSF53098">
    <property type="entry name" value="Ribonuclease H-like"/>
    <property type="match status" value="1"/>
</dbReference>
<keyword evidence="2 5" id="KW-0540">Nuclease</keyword>
<dbReference type="Gene3D" id="3.30.420.10">
    <property type="entry name" value="Ribonuclease H-like superfamily/Ribonuclease H"/>
    <property type="match status" value="1"/>
</dbReference>
<dbReference type="InterPro" id="IPR013520">
    <property type="entry name" value="Ribonucl_H"/>
</dbReference>
<dbReference type="EC" id="3.1.13.-" evidence="5"/>
<dbReference type="InterPro" id="IPR012337">
    <property type="entry name" value="RNaseH-like_sf"/>
</dbReference>
<dbReference type="GO" id="GO:0000287">
    <property type="term" value="F:magnesium ion binding"/>
    <property type="evidence" value="ECO:0007669"/>
    <property type="project" value="UniProtKB-UniRule"/>
</dbReference>
<dbReference type="GO" id="GO:0008033">
    <property type="term" value="P:tRNA processing"/>
    <property type="evidence" value="ECO:0007669"/>
    <property type="project" value="UniProtKB-KW"/>
</dbReference>
<sequence>MTDELNFRPMGNRFRGFLPVVVDVETGGFNPKTDALLQIAAVFLRMDKDGFIQRDRTLSCHVQPFEGANMDPKSLEVNGINPWHPLRIALPEDEALQRVFREVRQDIKRNHCTRAILVGHNAGFDLAFVNATAERAQVKRNPFHPFSNLDTVTLSALAYGQTVLAKAVREAGLPWDNAEAHSATYDAEKTADIFCDVMNRWNRQIPSG</sequence>
<dbReference type="GO" id="GO:0008408">
    <property type="term" value="F:3'-5' exonuclease activity"/>
    <property type="evidence" value="ECO:0007669"/>
    <property type="project" value="TreeGrafter"/>
</dbReference>
<comment type="similarity">
    <text evidence="5">Belongs to the RNase T family.</text>
</comment>
<protein>
    <recommendedName>
        <fullName evidence="5">Ribonuclease T</fullName>
        <ecNumber evidence="5">3.1.13.-</ecNumber>
    </recommendedName>
    <alternativeName>
        <fullName evidence="5">Exoribonuclease T</fullName>
        <shortName evidence="5">RNase T</shortName>
    </alternativeName>
</protein>
<evidence type="ECO:0000256" key="3">
    <source>
        <dbReference type="ARBA" id="ARBA00022801"/>
    </source>
</evidence>
<proteinExistence type="inferred from homology"/>
<comment type="cofactor">
    <cofactor evidence="5">
        <name>Mg(2+)</name>
        <dbReference type="ChEBI" id="CHEBI:18420"/>
    </cofactor>
    <text evidence="5">Binds two Mg(2+) per subunit. The active form of the enzyme binds two Mg(2+) ions in its active site. The first Mg(2+) forms only one salt bridge with the protein.</text>
</comment>
<gene>
    <name evidence="5" type="primary">rnt</name>
    <name evidence="7" type="ORF">SAMN05421693_11958</name>
</gene>
<dbReference type="STRING" id="867345.SAMN05421693_11958"/>
<dbReference type="GO" id="GO:0016896">
    <property type="term" value="F:RNA exonuclease activity, producing 5'-phosphomonoesters"/>
    <property type="evidence" value="ECO:0007669"/>
    <property type="project" value="UniProtKB-UniRule"/>
</dbReference>
<evidence type="ECO:0000256" key="1">
    <source>
        <dbReference type="ARBA" id="ARBA00022694"/>
    </source>
</evidence>
<keyword evidence="8" id="KW-1185">Reference proteome</keyword>